<feature type="domain" description="Acetyl xylan esterase" evidence="2">
    <location>
        <begin position="13"/>
        <end position="182"/>
    </location>
</feature>
<feature type="non-terminal residue" evidence="3">
    <location>
        <position position="1"/>
    </location>
</feature>
<accession>A0A938B2G2</accession>
<dbReference type="Proteomes" id="UP000712673">
    <property type="component" value="Unassembled WGS sequence"/>
</dbReference>
<dbReference type="GO" id="GO:0005976">
    <property type="term" value="P:polysaccharide metabolic process"/>
    <property type="evidence" value="ECO:0007669"/>
    <property type="project" value="TreeGrafter"/>
</dbReference>
<name>A0A938B2G2_UNCTE</name>
<feature type="active site" description="Charge relay system" evidence="1">
    <location>
        <position position="166"/>
    </location>
</feature>
<dbReference type="AlphaFoldDB" id="A0A938B2G2"/>
<sequence>WALEHSTKLTYHVTDKERFYYRGAYMDCVRGLDFLASRPEIDASRLGMWSRSQGGGLTLATAALDQRLRVAIAEEPFLCNYPVAITVTSRPYVELHDYVATHPAERQAILDTLAYFDPLHLVPAIRCPTLVNIGMCDAVCPAATILPVFERITAPKALHVYPDLTHTPCTDFNAHAMHWLCRYLGV</sequence>
<dbReference type="Pfam" id="PF05448">
    <property type="entry name" value="AXE1"/>
    <property type="match status" value="1"/>
</dbReference>
<organism evidence="3 4">
    <name type="scientific">Tectimicrobiota bacterium</name>
    <dbReference type="NCBI Taxonomy" id="2528274"/>
    <lineage>
        <taxon>Bacteria</taxon>
        <taxon>Pseudomonadati</taxon>
        <taxon>Nitrospinota/Tectimicrobiota group</taxon>
        <taxon>Candidatus Tectimicrobiota</taxon>
    </lineage>
</organism>
<dbReference type="EMBL" id="VGLS01000055">
    <property type="protein sequence ID" value="MBM3222793.1"/>
    <property type="molecule type" value="Genomic_DNA"/>
</dbReference>
<dbReference type="GO" id="GO:0052689">
    <property type="term" value="F:carboxylic ester hydrolase activity"/>
    <property type="evidence" value="ECO:0007669"/>
    <property type="project" value="TreeGrafter"/>
</dbReference>
<reference evidence="3" key="1">
    <citation type="submission" date="2019-03" db="EMBL/GenBank/DDBJ databases">
        <title>Lake Tanganyika Metagenome-Assembled Genomes (MAGs).</title>
        <authorList>
            <person name="Tran P."/>
        </authorList>
    </citation>
    <scope>NUCLEOTIDE SEQUENCE</scope>
    <source>
        <strain evidence="3">K_DeepCast_65m_m2_066</strain>
    </source>
</reference>
<dbReference type="SUPFAM" id="SSF53474">
    <property type="entry name" value="alpha/beta-Hydrolases"/>
    <property type="match status" value="1"/>
</dbReference>
<evidence type="ECO:0000313" key="4">
    <source>
        <dbReference type="Proteomes" id="UP000712673"/>
    </source>
</evidence>
<dbReference type="InterPro" id="IPR029058">
    <property type="entry name" value="AB_hydrolase_fold"/>
</dbReference>
<dbReference type="PANTHER" id="PTHR40111">
    <property type="entry name" value="CEPHALOSPORIN-C DEACETYLASE"/>
    <property type="match status" value="1"/>
</dbReference>
<dbReference type="Gene3D" id="3.40.50.1820">
    <property type="entry name" value="alpha/beta hydrolase"/>
    <property type="match status" value="1"/>
</dbReference>
<dbReference type="InterPro" id="IPR008391">
    <property type="entry name" value="AXE1_dom"/>
</dbReference>
<feature type="active site" description="Nucleophile" evidence="1">
    <location>
        <position position="52"/>
    </location>
</feature>
<protein>
    <submittedName>
        <fullName evidence="3">Acetylxylan esterase</fullName>
    </submittedName>
</protein>
<gene>
    <name evidence="3" type="ORF">FJZ47_03175</name>
</gene>
<dbReference type="PANTHER" id="PTHR40111:SF1">
    <property type="entry name" value="CEPHALOSPORIN-C DEACETYLASE"/>
    <property type="match status" value="1"/>
</dbReference>
<evidence type="ECO:0000256" key="1">
    <source>
        <dbReference type="PIRSR" id="PIRSR639069-1"/>
    </source>
</evidence>
<evidence type="ECO:0000313" key="3">
    <source>
        <dbReference type="EMBL" id="MBM3222793.1"/>
    </source>
</evidence>
<comment type="caution">
    <text evidence="3">The sequence shown here is derived from an EMBL/GenBank/DDBJ whole genome shotgun (WGS) entry which is preliminary data.</text>
</comment>
<feature type="active site" description="Charge relay system" evidence="1">
    <location>
        <position position="137"/>
    </location>
</feature>
<dbReference type="InterPro" id="IPR039069">
    <property type="entry name" value="CE7"/>
</dbReference>
<proteinExistence type="predicted"/>
<evidence type="ECO:0000259" key="2">
    <source>
        <dbReference type="Pfam" id="PF05448"/>
    </source>
</evidence>